<dbReference type="GO" id="GO:0003887">
    <property type="term" value="F:DNA-directed DNA polymerase activity"/>
    <property type="evidence" value="ECO:0007669"/>
    <property type="project" value="UniProtKB-UniRule"/>
</dbReference>
<dbReference type="InterPro" id="IPR036775">
    <property type="entry name" value="DNA_pol_Y-fam_lit_finger_sf"/>
</dbReference>
<evidence type="ECO:0000256" key="7">
    <source>
        <dbReference type="ARBA" id="ARBA00022723"/>
    </source>
</evidence>
<evidence type="ECO:0000256" key="13">
    <source>
        <dbReference type="HAMAP-Rule" id="MF_01113"/>
    </source>
</evidence>
<evidence type="ECO:0000256" key="3">
    <source>
        <dbReference type="ARBA" id="ARBA00022490"/>
    </source>
</evidence>
<evidence type="ECO:0000256" key="12">
    <source>
        <dbReference type="ARBA" id="ARBA00049244"/>
    </source>
</evidence>
<proteinExistence type="inferred from homology"/>
<dbReference type="PROSITE" id="PS50173">
    <property type="entry name" value="UMUC"/>
    <property type="match status" value="1"/>
</dbReference>
<keyword evidence="10 13" id="KW-0238">DNA-binding</keyword>
<dbReference type="Pfam" id="PF00817">
    <property type="entry name" value="IMS"/>
    <property type="match status" value="1"/>
</dbReference>
<keyword evidence="11 13" id="KW-0234">DNA repair</keyword>
<evidence type="ECO:0000313" key="15">
    <source>
        <dbReference type="EMBL" id="MXQ74301.1"/>
    </source>
</evidence>
<dbReference type="NCBIfam" id="NF002677">
    <property type="entry name" value="PRK02406.1"/>
    <property type="match status" value="1"/>
</dbReference>
<dbReference type="HAMAP" id="MF_01113">
    <property type="entry name" value="DNApol_IV"/>
    <property type="match status" value="1"/>
</dbReference>
<reference evidence="15 16" key="2">
    <citation type="submission" date="2020-01" db="EMBL/GenBank/DDBJ databases">
        <title>Clostridiaceae sp. nov. isolated from the gut of human by culturomics.</title>
        <authorList>
            <person name="Chang Y."/>
        </authorList>
    </citation>
    <scope>NUCLEOTIDE SEQUENCE [LARGE SCALE GENOMIC DNA]</scope>
    <source>
        <strain evidence="15 16">DONG20-135</strain>
    </source>
</reference>
<name>A0A6N8U8T8_9FIRM</name>
<dbReference type="GO" id="GO:0003684">
    <property type="term" value="F:damaged DNA binding"/>
    <property type="evidence" value="ECO:0007669"/>
    <property type="project" value="InterPro"/>
</dbReference>
<dbReference type="Gene3D" id="3.30.70.270">
    <property type="match status" value="1"/>
</dbReference>
<feature type="domain" description="UmuC" evidence="14">
    <location>
        <begin position="5"/>
        <end position="188"/>
    </location>
</feature>
<protein>
    <recommendedName>
        <fullName evidence="13">DNA polymerase IV</fullName>
        <shortName evidence="13">Pol IV</shortName>
        <ecNumber evidence="13">2.7.7.7</ecNumber>
    </recommendedName>
</protein>
<accession>A0A6N8U8T8</accession>
<keyword evidence="13" id="KW-0515">Mutator protein</keyword>
<evidence type="ECO:0000256" key="2">
    <source>
        <dbReference type="ARBA" id="ARBA00010945"/>
    </source>
</evidence>
<dbReference type="InterPro" id="IPR050116">
    <property type="entry name" value="DNA_polymerase-Y"/>
</dbReference>
<comment type="catalytic activity">
    <reaction evidence="12 13">
        <text>DNA(n) + a 2'-deoxyribonucleoside 5'-triphosphate = DNA(n+1) + diphosphate</text>
        <dbReference type="Rhea" id="RHEA:22508"/>
        <dbReference type="Rhea" id="RHEA-COMP:17339"/>
        <dbReference type="Rhea" id="RHEA-COMP:17340"/>
        <dbReference type="ChEBI" id="CHEBI:33019"/>
        <dbReference type="ChEBI" id="CHEBI:61560"/>
        <dbReference type="ChEBI" id="CHEBI:173112"/>
        <dbReference type="EC" id="2.7.7.7"/>
    </reaction>
</comment>
<keyword evidence="3 13" id="KW-0963">Cytoplasm</keyword>
<evidence type="ECO:0000256" key="1">
    <source>
        <dbReference type="ARBA" id="ARBA00004496"/>
    </source>
</evidence>
<evidence type="ECO:0000256" key="5">
    <source>
        <dbReference type="ARBA" id="ARBA00022695"/>
    </source>
</evidence>
<keyword evidence="5 13" id="KW-0548">Nucleotidyltransferase</keyword>
<gene>
    <name evidence="13 15" type="primary">dinB</name>
    <name evidence="15" type="ORF">GSF08_10230</name>
</gene>
<dbReference type="SUPFAM" id="SSF100879">
    <property type="entry name" value="Lesion bypass DNA polymerase (Y-family), little finger domain"/>
    <property type="match status" value="1"/>
</dbReference>
<dbReference type="AlphaFoldDB" id="A0A6N8U8T8"/>
<keyword evidence="4 13" id="KW-0808">Transferase</keyword>
<evidence type="ECO:0000256" key="8">
    <source>
        <dbReference type="ARBA" id="ARBA00022763"/>
    </source>
</evidence>
<keyword evidence="9 13" id="KW-0460">Magnesium</keyword>
<comment type="cofactor">
    <cofactor evidence="13">
        <name>Mg(2+)</name>
        <dbReference type="ChEBI" id="CHEBI:18420"/>
    </cofactor>
    <text evidence="13">Binds 2 magnesium ions per subunit.</text>
</comment>
<dbReference type="GO" id="GO:0005829">
    <property type="term" value="C:cytosol"/>
    <property type="evidence" value="ECO:0007669"/>
    <property type="project" value="TreeGrafter"/>
</dbReference>
<dbReference type="Gene3D" id="3.30.1490.100">
    <property type="entry name" value="DNA polymerase, Y-family, little finger domain"/>
    <property type="match status" value="1"/>
</dbReference>
<keyword evidence="6 13" id="KW-0235">DNA replication</keyword>
<feature type="site" description="Substrate discrimination" evidence="13">
    <location>
        <position position="14"/>
    </location>
</feature>
<comment type="subcellular location">
    <subcellularLocation>
        <location evidence="1 13">Cytoplasm</location>
    </subcellularLocation>
</comment>
<dbReference type="Pfam" id="PF21999">
    <property type="entry name" value="IMS_HHH_1"/>
    <property type="match status" value="1"/>
</dbReference>
<reference evidence="15 16" key="1">
    <citation type="submission" date="2019-12" db="EMBL/GenBank/DDBJ databases">
        <authorList>
            <person name="Yang R."/>
        </authorList>
    </citation>
    <scope>NUCLEOTIDE SEQUENCE [LARGE SCALE GENOMIC DNA]</scope>
    <source>
        <strain evidence="15 16">DONG20-135</strain>
    </source>
</reference>
<dbReference type="Pfam" id="PF11799">
    <property type="entry name" value="IMS_C"/>
    <property type="match status" value="1"/>
</dbReference>
<dbReference type="PANTHER" id="PTHR11076">
    <property type="entry name" value="DNA REPAIR POLYMERASE UMUC / TRANSFERASE FAMILY MEMBER"/>
    <property type="match status" value="1"/>
</dbReference>
<dbReference type="GO" id="GO:0042276">
    <property type="term" value="P:error-prone translesion synthesis"/>
    <property type="evidence" value="ECO:0007669"/>
    <property type="project" value="TreeGrafter"/>
</dbReference>
<comment type="subunit">
    <text evidence="13">Monomer.</text>
</comment>
<evidence type="ECO:0000313" key="16">
    <source>
        <dbReference type="Proteomes" id="UP000434036"/>
    </source>
</evidence>
<dbReference type="PANTHER" id="PTHR11076:SF35">
    <property type="entry name" value="DNA REPAIR PROTEIN HOMOLOG YOBH"/>
    <property type="match status" value="1"/>
</dbReference>
<evidence type="ECO:0000256" key="10">
    <source>
        <dbReference type="ARBA" id="ARBA00023125"/>
    </source>
</evidence>
<keyword evidence="8 13" id="KW-0227">DNA damage</keyword>
<organism evidence="15 16">
    <name type="scientific">Copranaerobaculum intestinale</name>
    <dbReference type="NCBI Taxonomy" id="2692629"/>
    <lineage>
        <taxon>Bacteria</taxon>
        <taxon>Bacillati</taxon>
        <taxon>Bacillota</taxon>
        <taxon>Erysipelotrichia</taxon>
        <taxon>Erysipelotrichales</taxon>
        <taxon>Erysipelotrichaceae</taxon>
        <taxon>Copranaerobaculum</taxon>
    </lineage>
</organism>
<dbReference type="InterPro" id="IPR043502">
    <property type="entry name" value="DNA/RNA_pol_sf"/>
</dbReference>
<dbReference type="EMBL" id="WUUQ01000005">
    <property type="protein sequence ID" value="MXQ74301.1"/>
    <property type="molecule type" value="Genomic_DNA"/>
</dbReference>
<keyword evidence="13" id="KW-0239">DNA-directed DNA polymerase</keyword>
<dbReference type="Proteomes" id="UP000434036">
    <property type="component" value="Unassembled WGS sequence"/>
</dbReference>
<dbReference type="RefSeq" id="WP_160625688.1">
    <property type="nucleotide sequence ID" value="NZ_WUUQ01000005.1"/>
</dbReference>
<sequence>MERAILHCDLNNFYCSVELVKHPRLKGKPVVVAGDITKRHGIILAKSYEAKAYGITTGDALYEAYEKCPDLIAVDAHFEDYLYYSQRVKAIYERYSDQIESYGIDECWIDVTGSLSYFGCDANILADRIRKQVFEELGLTISVGVSWNKVFAKLGSDYQKPYATTVISKDNYQQLVWRLPAQDLLFVGRSSAEKLYRQGIYTIGDIARNEASLMKQLLGKAGEMLWAFARGMDVSKVALSDYMREIKSVGNSITTVRDIYTEEEAKLVFYVLCESVAERLKRQGLEGRTICIYLRSWDLHSFTRQVTLDDPTDICEEIMEQVMMLLHRHYAFKEPLRSIGLQVTQLKTKQRPVQLTLIGDQKRRSRSRTIDQVMAAVRERYGHASIKRCSMLLEPELTAFDPLHEHIIHPEIFIR</sequence>
<dbReference type="InterPro" id="IPR053848">
    <property type="entry name" value="IMS_HHH_1"/>
</dbReference>
<evidence type="ECO:0000256" key="9">
    <source>
        <dbReference type="ARBA" id="ARBA00022842"/>
    </source>
</evidence>
<evidence type="ECO:0000259" key="14">
    <source>
        <dbReference type="PROSITE" id="PS50173"/>
    </source>
</evidence>
<dbReference type="EC" id="2.7.7.7" evidence="13"/>
<dbReference type="GO" id="GO:0006281">
    <property type="term" value="P:DNA repair"/>
    <property type="evidence" value="ECO:0007669"/>
    <property type="project" value="UniProtKB-UniRule"/>
</dbReference>
<dbReference type="InterPro" id="IPR022880">
    <property type="entry name" value="DNApol_IV"/>
</dbReference>
<keyword evidence="16" id="KW-1185">Reference proteome</keyword>
<dbReference type="SUPFAM" id="SSF56672">
    <property type="entry name" value="DNA/RNA polymerases"/>
    <property type="match status" value="1"/>
</dbReference>
<feature type="binding site" evidence="13">
    <location>
        <position position="9"/>
    </location>
    <ligand>
        <name>Mg(2+)</name>
        <dbReference type="ChEBI" id="CHEBI:18420"/>
    </ligand>
</feature>
<dbReference type="GO" id="GO:0009432">
    <property type="term" value="P:SOS response"/>
    <property type="evidence" value="ECO:0007669"/>
    <property type="project" value="TreeGrafter"/>
</dbReference>
<dbReference type="Gene3D" id="3.40.1170.60">
    <property type="match status" value="1"/>
</dbReference>
<dbReference type="Gene3D" id="1.10.150.20">
    <property type="entry name" value="5' to 3' exonuclease, C-terminal subdomain"/>
    <property type="match status" value="1"/>
</dbReference>
<evidence type="ECO:0000256" key="4">
    <source>
        <dbReference type="ARBA" id="ARBA00022679"/>
    </source>
</evidence>
<comment type="caution">
    <text evidence="15">The sequence shown here is derived from an EMBL/GenBank/DDBJ whole genome shotgun (WGS) entry which is preliminary data.</text>
</comment>
<dbReference type="InterPro" id="IPR043128">
    <property type="entry name" value="Rev_trsase/Diguanyl_cyclase"/>
</dbReference>
<feature type="binding site" evidence="13">
    <location>
        <position position="105"/>
    </location>
    <ligand>
        <name>Mg(2+)</name>
        <dbReference type="ChEBI" id="CHEBI:18420"/>
    </ligand>
</feature>
<dbReference type="GO" id="GO:0006261">
    <property type="term" value="P:DNA-templated DNA replication"/>
    <property type="evidence" value="ECO:0007669"/>
    <property type="project" value="UniProtKB-UniRule"/>
</dbReference>
<dbReference type="InterPro" id="IPR017961">
    <property type="entry name" value="DNA_pol_Y-fam_little_finger"/>
</dbReference>
<dbReference type="InterPro" id="IPR001126">
    <property type="entry name" value="UmuC"/>
</dbReference>
<comment type="function">
    <text evidence="13">Poorly processive, error-prone DNA polymerase involved in untargeted mutagenesis. Copies undamaged DNA at stalled replication forks, which arise in vivo from mismatched or misaligned primer ends. These misaligned primers can be extended by PolIV. Exhibits no 3'-5' exonuclease (proofreading) activity. May be involved in translesional synthesis, in conjunction with the beta clamp from PolIII.</text>
</comment>
<keyword evidence="7 13" id="KW-0479">Metal-binding</keyword>
<comment type="similarity">
    <text evidence="2 13">Belongs to the DNA polymerase type-Y family.</text>
</comment>
<feature type="active site" evidence="13">
    <location>
        <position position="106"/>
    </location>
</feature>
<dbReference type="GO" id="GO:0000287">
    <property type="term" value="F:magnesium ion binding"/>
    <property type="evidence" value="ECO:0007669"/>
    <property type="project" value="UniProtKB-UniRule"/>
</dbReference>
<evidence type="ECO:0000256" key="6">
    <source>
        <dbReference type="ARBA" id="ARBA00022705"/>
    </source>
</evidence>
<dbReference type="CDD" id="cd03586">
    <property type="entry name" value="PolY_Pol_IV_kappa"/>
    <property type="match status" value="1"/>
</dbReference>
<evidence type="ECO:0000256" key="11">
    <source>
        <dbReference type="ARBA" id="ARBA00023204"/>
    </source>
</evidence>